<dbReference type="AlphaFoldDB" id="A0A8T8WPG4"/>
<evidence type="ECO:0000313" key="1">
    <source>
        <dbReference type="EMBL" id="RAH77530.1"/>
    </source>
</evidence>
<sequence>MHTISIKQVLFSLALEDATPASALRGALPGPSYLPSSLVLRARKHTPIRNRSLRTIHIYNKNSRAKANALLSRREAKIKQAQWMVMMCSVA</sequence>
<dbReference type="GeneID" id="37170598"/>
<name>A0A8T8WPG4_ASPJA</name>
<keyword evidence="2" id="KW-1185">Reference proteome</keyword>
<proteinExistence type="predicted"/>
<reference evidence="1 2" key="1">
    <citation type="submission" date="2018-02" db="EMBL/GenBank/DDBJ databases">
        <title>The genomes of Aspergillus section Nigri reveals drivers in fungal speciation.</title>
        <authorList>
            <consortium name="DOE Joint Genome Institute"/>
            <person name="Vesth T.C."/>
            <person name="Nybo J."/>
            <person name="Theobald S."/>
            <person name="Brandl J."/>
            <person name="Frisvad J.C."/>
            <person name="Nielsen K.F."/>
            <person name="Lyhne E.K."/>
            <person name="Kogle M.E."/>
            <person name="Kuo A."/>
            <person name="Riley R."/>
            <person name="Clum A."/>
            <person name="Nolan M."/>
            <person name="Lipzen A."/>
            <person name="Salamov A."/>
            <person name="Henrissat B."/>
            <person name="Wiebenga A."/>
            <person name="De vries R.P."/>
            <person name="Grigoriev I.V."/>
            <person name="Mortensen U.H."/>
            <person name="Andersen M.R."/>
            <person name="Baker S.E."/>
        </authorList>
    </citation>
    <scope>NUCLEOTIDE SEQUENCE [LARGE SCALE GENOMIC DNA]</scope>
    <source>
        <strain evidence="1 2">CBS 114.51</strain>
    </source>
</reference>
<gene>
    <name evidence="1" type="ORF">BO86DRAFT_218356</name>
</gene>
<accession>A0A8T8WPG4</accession>
<dbReference type="RefSeq" id="XP_025523424.1">
    <property type="nucleotide sequence ID" value="XM_025666906.1"/>
</dbReference>
<protein>
    <submittedName>
        <fullName evidence="1">Uncharacterized protein</fullName>
    </submittedName>
</protein>
<organism evidence="1 2">
    <name type="scientific">Aspergillus japonicus CBS 114.51</name>
    <dbReference type="NCBI Taxonomy" id="1448312"/>
    <lineage>
        <taxon>Eukaryota</taxon>
        <taxon>Fungi</taxon>
        <taxon>Dikarya</taxon>
        <taxon>Ascomycota</taxon>
        <taxon>Pezizomycotina</taxon>
        <taxon>Eurotiomycetes</taxon>
        <taxon>Eurotiomycetidae</taxon>
        <taxon>Eurotiales</taxon>
        <taxon>Aspergillaceae</taxon>
        <taxon>Aspergillus</taxon>
        <taxon>Aspergillus subgen. Circumdati</taxon>
    </lineage>
</organism>
<dbReference type="Proteomes" id="UP000249497">
    <property type="component" value="Unassembled WGS sequence"/>
</dbReference>
<evidence type="ECO:0000313" key="2">
    <source>
        <dbReference type="Proteomes" id="UP000249497"/>
    </source>
</evidence>
<dbReference type="EMBL" id="KZ824841">
    <property type="protein sequence ID" value="RAH77530.1"/>
    <property type="molecule type" value="Genomic_DNA"/>
</dbReference>